<dbReference type="InterPro" id="IPR008503">
    <property type="entry name" value="Asp_endopeptidase"/>
</dbReference>
<dbReference type="AlphaFoldDB" id="A0A851GJB1"/>
<proteinExistence type="predicted"/>
<comment type="caution">
    <text evidence="3">The sequence shown here is derived from an EMBL/GenBank/DDBJ whole genome shotgun (WGS) entry which is preliminary data.</text>
</comment>
<organism evidence="3 4">
    <name type="scientific">Oceaniferula marina</name>
    <dbReference type="NCBI Taxonomy" id="2748318"/>
    <lineage>
        <taxon>Bacteria</taxon>
        <taxon>Pseudomonadati</taxon>
        <taxon>Verrucomicrobiota</taxon>
        <taxon>Verrucomicrobiia</taxon>
        <taxon>Verrucomicrobiales</taxon>
        <taxon>Verrucomicrobiaceae</taxon>
        <taxon>Oceaniferula</taxon>
    </lineage>
</organism>
<dbReference type="Gene3D" id="2.40.70.10">
    <property type="entry name" value="Acid Proteases"/>
    <property type="match status" value="1"/>
</dbReference>
<feature type="domain" description="Retropepsin-like aspartic endopeptidase" evidence="2">
    <location>
        <begin position="30"/>
        <end position="161"/>
    </location>
</feature>
<dbReference type="PANTHER" id="PTHR38037">
    <property type="entry name" value="ZN_PROTEASE DOMAIN-CONTAINING PROTEIN"/>
    <property type="match status" value="1"/>
</dbReference>
<dbReference type="EMBL" id="JACBAZ010000016">
    <property type="protein sequence ID" value="NWK57603.1"/>
    <property type="molecule type" value="Genomic_DNA"/>
</dbReference>
<dbReference type="PANTHER" id="PTHR38037:SF2">
    <property type="entry name" value="ATP-DEPENDENT ZINC PROTEASE DOMAIN-CONTAINING PROTEIN-RELATED"/>
    <property type="match status" value="1"/>
</dbReference>
<protein>
    <submittedName>
        <fullName evidence="3">ATP-dependent zinc protease</fullName>
    </submittedName>
</protein>
<dbReference type="Proteomes" id="UP000557872">
    <property type="component" value="Unassembled WGS sequence"/>
</dbReference>
<sequence>MKTLLFSLTLLPILLHTSLIAADSPPKMAVIGEIESLTLEKEKVQFQARIDTGAQTSSISAINIQQYERDGKKWVRFEINGGPDDQAIKMERPLSRIVQIKRHGADAVERPVVYLIVSIGNIKCRCEFSLTDRSKYEFPVLIGRNFLSGRAMVDVSRKHLAHPISKEESKK</sequence>
<dbReference type="SUPFAM" id="SSF50630">
    <property type="entry name" value="Acid proteases"/>
    <property type="match status" value="1"/>
</dbReference>
<evidence type="ECO:0000313" key="4">
    <source>
        <dbReference type="Proteomes" id="UP000557872"/>
    </source>
</evidence>
<keyword evidence="3" id="KW-0378">Hydrolase</keyword>
<dbReference type="Pfam" id="PF05618">
    <property type="entry name" value="Zn_protease"/>
    <property type="match status" value="1"/>
</dbReference>
<dbReference type="InterPro" id="IPR021109">
    <property type="entry name" value="Peptidase_aspartic_dom_sf"/>
</dbReference>
<evidence type="ECO:0000313" key="3">
    <source>
        <dbReference type="EMBL" id="NWK57603.1"/>
    </source>
</evidence>
<feature type="signal peptide" evidence="1">
    <location>
        <begin position="1"/>
        <end position="21"/>
    </location>
</feature>
<evidence type="ECO:0000259" key="2">
    <source>
        <dbReference type="Pfam" id="PF05618"/>
    </source>
</evidence>
<dbReference type="RefSeq" id="WP_178934884.1">
    <property type="nucleotide sequence ID" value="NZ_JACBAZ010000016.1"/>
</dbReference>
<evidence type="ECO:0000256" key="1">
    <source>
        <dbReference type="SAM" id="SignalP"/>
    </source>
</evidence>
<dbReference type="GO" id="GO:0008233">
    <property type="term" value="F:peptidase activity"/>
    <property type="evidence" value="ECO:0007669"/>
    <property type="project" value="UniProtKB-KW"/>
</dbReference>
<feature type="chain" id="PRO_5032810025" evidence="1">
    <location>
        <begin position="22"/>
        <end position="171"/>
    </location>
</feature>
<keyword evidence="1" id="KW-0732">Signal</keyword>
<dbReference type="GO" id="GO:0006508">
    <property type="term" value="P:proteolysis"/>
    <property type="evidence" value="ECO:0007669"/>
    <property type="project" value="UniProtKB-KW"/>
</dbReference>
<keyword evidence="3" id="KW-0645">Protease</keyword>
<accession>A0A851GJB1</accession>
<keyword evidence="4" id="KW-1185">Reference proteome</keyword>
<name>A0A851GJB1_9BACT</name>
<gene>
    <name evidence="3" type="ORF">HW115_18435</name>
</gene>
<reference evidence="3 4" key="1">
    <citation type="submission" date="2020-07" db="EMBL/GenBank/DDBJ databases">
        <title>Roseicoccus Jingziensis gen. nov., sp. nov., isolated from coastal seawater.</title>
        <authorList>
            <person name="Feng X."/>
        </authorList>
    </citation>
    <scope>NUCLEOTIDE SEQUENCE [LARGE SCALE GENOMIC DNA]</scope>
    <source>
        <strain evidence="3 4">N1E253</strain>
    </source>
</reference>